<evidence type="ECO:0000313" key="3">
    <source>
        <dbReference type="Proteomes" id="UP000224567"/>
    </source>
</evidence>
<feature type="region of interest" description="Disordered" evidence="1">
    <location>
        <begin position="197"/>
        <end position="224"/>
    </location>
</feature>
<dbReference type="EMBL" id="MLFT02000010">
    <property type="protein sequence ID" value="PHT36534.1"/>
    <property type="molecule type" value="Genomic_DNA"/>
</dbReference>
<proteinExistence type="predicted"/>
<dbReference type="Proteomes" id="UP000224567">
    <property type="component" value="Unassembled WGS sequence"/>
</dbReference>
<reference evidence="3" key="2">
    <citation type="journal article" date="2017" name="J. Anim. Genet.">
        <title>Multiple reference genome sequences of hot pepper reveal the massive evolution of plant disease resistance genes by retroduplication.</title>
        <authorList>
            <person name="Kim S."/>
            <person name="Park J."/>
            <person name="Yeom S.-I."/>
            <person name="Kim Y.-M."/>
            <person name="Seo E."/>
            <person name="Kim K.-T."/>
            <person name="Kim M.-S."/>
            <person name="Lee J.M."/>
            <person name="Cheong K."/>
            <person name="Shin H.-S."/>
            <person name="Kim S.-B."/>
            <person name="Han K."/>
            <person name="Lee J."/>
            <person name="Park M."/>
            <person name="Lee H.-A."/>
            <person name="Lee H.-Y."/>
            <person name="Lee Y."/>
            <person name="Oh S."/>
            <person name="Lee J.H."/>
            <person name="Choi E."/>
            <person name="Choi E."/>
            <person name="Lee S.E."/>
            <person name="Jeon J."/>
            <person name="Kim H."/>
            <person name="Choi G."/>
            <person name="Song H."/>
            <person name="Lee J."/>
            <person name="Lee S.-C."/>
            <person name="Kwon J.-K."/>
            <person name="Lee H.-Y."/>
            <person name="Koo N."/>
            <person name="Hong Y."/>
            <person name="Kim R.W."/>
            <person name="Kang W.-H."/>
            <person name="Huh J.H."/>
            <person name="Kang B.-C."/>
            <person name="Yang T.-J."/>
            <person name="Lee Y.-H."/>
            <person name="Bennetzen J.L."/>
            <person name="Choi D."/>
        </authorList>
    </citation>
    <scope>NUCLEOTIDE SEQUENCE [LARGE SCALE GENOMIC DNA]</scope>
    <source>
        <strain evidence="3">cv. PBC81</strain>
    </source>
</reference>
<keyword evidence="3" id="KW-1185">Reference proteome</keyword>
<protein>
    <submittedName>
        <fullName evidence="2">Uncharacterized protein</fullName>
    </submittedName>
</protein>
<comment type="caution">
    <text evidence="2">The sequence shown here is derived from an EMBL/GenBank/DDBJ whole genome shotgun (WGS) entry which is preliminary data.</text>
</comment>
<dbReference type="Gene3D" id="3.40.50.2000">
    <property type="entry name" value="Glycogen Phosphorylase B"/>
    <property type="match status" value="1"/>
</dbReference>
<dbReference type="SUPFAM" id="SSF53756">
    <property type="entry name" value="UDP-Glycosyltransferase/glycogen phosphorylase"/>
    <property type="match status" value="1"/>
</dbReference>
<sequence length="294" mass="32620">MLQLGSILHSQGFSVKAAHTEHNAPNYSNHPEFVFHSMDDGLQGIDLSSLSLRNMYGSNENCKASFKNYNIRMMEEEEDLQGDQLTCIIYENIMFYGDNGATQLRLSSIVLCVLSATYMHSMITILKQPEKYFPFEVYKMSFELITLRFYHGGDLNMGKVGEPEVAPFLEFVSDGEWHVEGTNGVSFNKDTENDIESVDKASKNSEDAPPFDQPIAHTSFPPTDQPTTYVSSSIAAAPSSYIVAPTISIAAPTNSTTAPFQSVVDSDVESIDGGIEIGNNMDEYVDEELRGFRK</sequence>
<dbReference type="OrthoDB" id="5835829at2759"/>
<organism evidence="2 3">
    <name type="scientific">Capsicum baccatum</name>
    <name type="common">Peruvian pepper</name>
    <dbReference type="NCBI Taxonomy" id="33114"/>
    <lineage>
        <taxon>Eukaryota</taxon>
        <taxon>Viridiplantae</taxon>
        <taxon>Streptophyta</taxon>
        <taxon>Embryophyta</taxon>
        <taxon>Tracheophyta</taxon>
        <taxon>Spermatophyta</taxon>
        <taxon>Magnoliopsida</taxon>
        <taxon>eudicotyledons</taxon>
        <taxon>Gunneridae</taxon>
        <taxon>Pentapetalae</taxon>
        <taxon>asterids</taxon>
        <taxon>lamiids</taxon>
        <taxon>Solanales</taxon>
        <taxon>Solanaceae</taxon>
        <taxon>Solanoideae</taxon>
        <taxon>Capsiceae</taxon>
        <taxon>Capsicum</taxon>
    </lineage>
</organism>
<gene>
    <name evidence="2" type="ORF">CQW23_24234</name>
</gene>
<name>A0A2G2VU90_CAPBA</name>
<accession>A0A2G2VU90</accession>
<evidence type="ECO:0000256" key="1">
    <source>
        <dbReference type="SAM" id="MobiDB-lite"/>
    </source>
</evidence>
<dbReference type="STRING" id="33114.A0A2G2VU90"/>
<reference evidence="2 3" key="1">
    <citation type="journal article" date="2017" name="Genome Biol.">
        <title>New reference genome sequences of hot pepper reveal the massive evolution of plant disease-resistance genes by retroduplication.</title>
        <authorList>
            <person name="Kim S."/>
            <person name="Park J."/>
            <person name="Yeom S.I."/>
            <person name="Kim Y.M."/>
            <person name="Seo E."/>
            <person name="Kim K.T."/>
            <person name="Kim M.S."/>
            <person name="Lee J.M."/>
            <person name="Cheong K."/>
            <person name="Shin H.S."/>
            <person name="Kim S.B."/>
            <person name="Han K."/>
            <person name="Lee J."/>
            <person name="Park M."/>
            <person name="Lee H.A."/>
            <person name="Lee H.Y."/>
            <person name="Lee Y."/>
            <person name="Oh S."/>
            <person name="Lee J.H."/>
            <person name="Choi E."/>
            <person name="Choi E."/>
            <person name="Lee S.E."/>
            <person name="Jeon J."/>
            <person name="Kim H."/>
            <person name="Choi G."/>
            <person name="Song H."/>
            <person name="Lee J."/>
            <person name="Lee S.C."/>
            <person name="Kwon J.K."/>
            <person name="Lee H.Y."/>
            <person name="Koo N."/>
            <person name="Hong Y."/>
            <person name="Kim R.W."/>
            <person name="Kang W.H."/>
            <person name="Huh J.H."/>
            <person name="Kang B.C."/>
            <person name="Yang T.J."/>
            <person name="Lee Y.H."/>
            <person name="Bennetzen J.L."/>
            <person name="Choi D."/>
        </authorList>
    </citation>
    <scope>NUCLEOTIDE SEQUENCE [LARGE SCALE GENOMIC DNA]</scope>
    <source>
        <strain evidence="3">cv. PBC81</strain>
    </source>
</reference>
<feature type="compositionally biased region" description="Basic and acidic residues" evidence="1">
    <location>
        <begin position="197"/>
        <end position="206"/>
    </location>
</feature>
<dbReference type="AlphaFoldDB" id="A0A2G2VU90"/>
<evidence type="ECO:0000313" key="2">
    <source>
        <dbReference type="EMBL" id="PHT36534.1"/>
    </source>
</evidence>